<evidence type="ECO:0000313" key="1">
    <source>
        <dbReference type="EMBL" id="KAG2906056.1"/>
    </source>
</evidence>
<dbReference type="EMBL" id="RCMI01000549">
    <property type="protein sequence ID" value="KAG2906056.1"/>
    <property type="molecule type" value="Genomic_DNA"/>
</dbReference>
<dbReference type="AlphaFoldDB" id="A0A8T1BRR7"/>
<evidence type="ECO:0000313" key="2">
    <source>
        <dbReference type="Proteomes" id="UP000774804"/>
    </source>
</evidence>
<name>A0A8T1BRR7_9STRA</name>
<dbReference type="Proteomes" id="UP000774804">
    <property type="component" value="Unassembled WGS sequence"/>
</dbReference>
<protein>
    <submittedName>
        <fullName evidence="1">Uncharacterized protein</fullName>
    </submittedName>
</protein>
<sequence>MNRFGWLEWTPISLVLRERAGSSPYQSGANLDGATRWSTRWRCSRGMLKRDFRKHHEEDLADVQALMSQLRTMKQSAKRRFKCNFDQ</sequence>
<reference evidence="1" key="1">
    <citation type="submission" date="2018-10" db="EMBL/GenBank/DDBJ databases">
        <title>Effector identification in a new, highly contiguous assembly of the strawberry crown rot pathogen Phytophthora cactorum.</title>
        <authorList>
            <person name="Armitage A.D."/>
            <person name="Nellist C.F."/>
            <person name="Bates H."/>
            <person name="Vickerstaff R.J."/>
            <person name="Harrison R.J."/>
        </authorList>
    </citation>
    <scope>NUCLEOTIDE SEQUENCE</scope>
    <source>
        <strain evidence="1">4032</strain>
    </source>
</reference>
<organism evidence="1 2">
    <name type="scientific">Phytophthora cactorum</name>
    <dbReference type="NCBI Taxonomy" id="29920"/>
    <lineage>
        <taxon>Eukaryota</taxon>
        <taxon>Sar</taxon>
        <taxon>Stramenopiles</taxon>
        <taxon>Oomycota</taxon>
        <taxon>Peronosporomycetes</taxon>
        <taxon>Peronosporales</taxon>
        <taxon>Peronosporaceae</taxon>
        <taxon>Phytophthora</taxon>
    </lineage>
</organism>
<proteinExistence type="predicted"/>
<gene>
    <name evidence="1" type="ORF">PC115_g14406</name>
</gene>
<accession>A0A8T1BRR7</accession>
<comment type="caution">
    <text evidence="1">The sequence shown here is derived from an EMBL/GenBank/DDBJ whole genome shotgun (WGS) entry which is preliminary data.</text>
</comment>